<dbReference type="Gene3D" id="2.30.29.30">
    <property type="entry name" value="Pleckstrin-homology domain (PH domain)/Phosphotyrosine-binding domain (PTB)"/>
    <property type="match status" value="1"/>
</dbReference>
<dbReference type="InterPro" id="IPR045255">
    <property type="entry name" value="RanBP1-like"/>
</dbReference>
<feature type="region of interest" description="Disordered" evidence="3">
    <location>
        <begin position="349"/>
        <end position="371"/>
    </location>
</feature>
<feature type="region of interest" description="Disordered" evidence="3">
    <location>
        <begin position="124"/>
        <end position="146"/>
    </location>
</feature>
<dbReference type="Pfam" id="PF00638">
    <property type="entry name" value="Ran_BP1"/>
    <property type="match status" value="1"/>
</dbReference>
<comment type="subcellular location">
    <subcellularLocation>
        <location evidence="1">Nucleus</location>
    </subcellularLocation>
</comment>
<dbReference type="SUPFAM" id="SSF50729">
    <property type="entry name" value="PH domain-like"/>
    <property type="match status" value="1"/>
</dbReference>
<dbReference type="Proteomes" id="UP000194236">
    <property type="component" value="Unassembled WGS sequence"/>
</dbReference>
<evidence type="ECO:0000259" key="4">
    <source>
        <dbReference type="PROSITE" id="PS50196"/>
    </source>
</evidence>
<feature type="compositionally biased region" description="Polar residues" evidence="3">
    <location>
        <begin position="299"/>
        <end position="310"/>
    </location>
</feature>
<dbReference type="AlphaFoldDB" id="A0A1Y3BG39"/>
<feature type="region of interest" description="Disordered" evidence="3">
    <location>
        <begin position="299"/>
        <end position="333"/>
    </location>
</feature>
<dbReference type="InterPro" id="IPR011993">
    <property type="entry name" value="PH-like_dom_sf"/>
</dbReference>
<dbReference type="OrthoDB" id="10250354at2759"/>
<dbReference type="PANTHER" id="PTHR23138">
    <property type="entry name" value="RAN BINDING PROTEIN"/>
    <property type="match status" value="1"/>
</dbReference>
<dbReference type="EMBL" id="MUJZ01026209">
    <property type="protein sequence ID" value="OTF78793.1"/>
    <property type="molecule type" value="Genomic_DNA"/>
</dbReference>
<organism evidence="5 6">
    <name type="scientific">Euroglyphus maynei</name>
    <name type="common">Mayne's house dust mite</name>
    <dbReference type="NCBI Taxonomy" id="6958"/>
    <lineage>
        <taxon>Eukaryota</taxon>
        <taxon>Metazoa</taxon>
        <taxon>Ecdysozoa</taxon>
        <taxon>Arthropoda</taxon>
        <taxon>Chelicerata</taxon>
        <taxon>Arachnida</taxon>
        <taxon>Acari</taxon>
        <taxon>Acariformes</taxon>
        <taxon>Sarcoptiformes</taxon>
        <taxon>Astigmata</taxon>
        <taxon>Psoroptidia</taxon>
        <taxon>Analgoidea</taxon>
        <taxon>Pyroglyphidae</taxon>
        <taxon>Pyroglyphinae</taxon>
        <taxon>Euroglyphus</taxon>
    </lineage>
</organism>
<evidence type="ECO:0000256" key="1">
    <source>
        <dbReference type="ARBA" id="ARBA00004123"/>
    </source>
</evidence>
<dbReference type="SMART" id="SM00160">
    <property type="entry name" value="RanBD"/>
    <property type="match status" value="1"/>
</dbReference>
<accession>A0A1Y3BG39</accession>
<evidence type="ECO:0000256" key="3">
    <source>
        <dbReference type="SAM" id="MobiDB-lite"/>
    </source>
</evidence>
<dbReference type="PANTHER" id="PTHR23138:SF142">
    <property type="entry name" value="RAN-BINDING PROTEIN 3B-RELATED"/>
    <property type="match status" value="1"/>
</dbReference>
<dbReference type="GO" id="GO:0005634">
    <property type="term" value="C:nucleus"/>
    <property type="evidence" value="ECO:0007669"/>
    <property type="project" value="UniProtKB-SubCell"/>
</dbReference>
<reference evidence="5 6" key="1">
    <citation type="submission" date="2017-03" db="EMBL/GenBank/DDBJ databases">
        <title>Genome Survey of Euroglyphus maynei.</title>
        <authorList>
            <person name="Arlian L.G."/>
            <person name="Morgan M.S."/>
            <person name="Rider S.D."/>
        </authorList>
    </citation>
    <scope>NUCLEOTIDE SEQUENCE [LARGE SCALE GENOMIC DNA]</scope>
    <source>
        <strain evidence="5">Arlian Lab</strain>
        <tissue evidence="5">Whole body</tissue>
    </source>
</reference>
<evidence type="ECO:0000256" key="2">
    <source>
        <dbReference type="ARBA" id="ARBA00023242"/>
    </source>
</evidence>
<gene>
    <name evidence="5" type="ORF">BLA29_002105</name>
</gene>
<evidence type="ECO:0000313" key="5">
    <source>
        <dbReference type="EMBL" id="OTF78793.1"/>
    </source>
</evidence>
<evidence type="ECO:0000313" key="6">
    <source>
        <dbReference type="Proteomes" id="UP000194236"/>
    </source>
</evidence>
<feature type="compositionally biased region" description="Low complexity" evidence="3">
    <location>
        <begin position="311"/>
        <end position="333"/>
    </location>
</feature>
<dbReference type="PROSITE" id="PS50196">
    <property type="entry name" value="RANBD1"/>
    <property type="match status" value="1"/>
</dbReference>
<feature type="region of interest" description="Disordered" evidence="3">
    <location>
        <begin position="240"/>
        <end position="267"/>
    </location>
</feature>
<keyword evidence="6" id="KW-1185">Reference proteome</keyword>
<proteinExistence type="predicted"/>
<name>A0A1Y3BG39_EURMA</name>
<feature type="domain" description="RanBD1" evidence="4">
    <location>
        <begin position="366"/>
        <end position="460"/>
    </location>
</feature>
<protein>
    <recommendedName>
        <fullName evidence="4">RanBD1 domain-containing protein</fullName>
    </recommendedName>
</protein>
<feature type="region of interest" description="Disordered" evidence="3">
    <location>
        <begin position="1"/>
        <end position="40"/>
    </location>
</feature>
<sequence>MSHQDPVSMATEDSSSNQEQKRLDSDDHDDDVDDGGGVGDGCCDIDRQHQAHVIQRSESVIKSPSKPTPVIQVIDTADNEQKKCSPTILPSPCSSNGANFLLSSNIAPNNPFLRATSFHTNSSLSSSTSATTNCADGDASDSSSGESQIIFAPPKLIPSSLGPNPTSSFLLQPSILKTHDCSQSGEFCIAVIFTILIIPDQSIDIRKPNETISASKTFISLNKEDIGKIKTPSFIKLTSSSPMNITSPNGSNTIPTSSSDETTGSVIKSSNTMEQQSRAFLFGQKVEDRVVVNDHQCDESTSTLTNQTTASSSCPSSANPSLSSVSSSSSSSDRSHLISFSDVSNCEESSIKTLTQSPDDPDSSTSFTSFMKNGDSNADSIFKRKYEVITGEEDEQNVLSIHGRLYAWDTDKASWVEKGRGPLHLNDVMKDEKLCSRLGETAGAYRLILNALIVAGMTFELDNENCLRFTYIDGIYMIKVCAIIVESL</sequence>
<keyword evidence="2" id="KW-0539">Nucleus</keyword>
<dbReference type="InterPro" id="IPR000156">
    <property type="entry name" value="Ran_bind_dom"/>
</dbReference>
<feature type="compositionally biased region" description="Low complexity" evidence="3">
    <location>
        <begin position="124"/>
        <end position="145"/>
    </location>
</feature>
<feature type="compositionally biased region" description="Polar residues" evidence="3">
    <location>
        <begin position="1"/>
        <end position="18"/>
    </location>
</feature>
<comment type="caution">
    <text evidence="5">The sequence shown here is derived from an EMBL/GenBank/DDBJ whole genome shotgun (WGS) entry which is preliminary data.</text>
</comment>